<protein>
    <submittedName>
        <fullName evidence="1">Zn-binding Pro-Ala-Ala-Arg (PAAR) domain-containing protein, incolved in TypeVI secretion</fullName>
    </submittedName>
</protein>
<dbReference type="Proteomes" id="UP000183487">
    <property type="component" value="Unassembled WGS sequence"/>
</dbReference>
<organism evidence="1 2">
    <name type="scientific">Paraburkholderia fungorum</name>
    <dbReference type="NCBI Taxonomy" id="134537"/>
    <lineage>
        <taxon>Bacteria</taxon>
        <taxon>Pseudomonadati</taxon>
        <taxon>Pseudomonadota</taxon>
        <taxon>Betaproteobacteria</taxon>
        <taxon>Burkholderiales</taxon>
        <taxon>Burkholderiaceae</taxon>
        <taxon>Paraburkholderia</taxon>
    </lineage>
</organism>
<proteinExistence type="predicted"/>
<dbReference type="AlphaFoldDB" id="A0A1H0Z2W1"/>
<dbReference type="InterPro" id="IPR008727">
    <property type="entry name" value="PAAR_motif"/>
</dbReference>
<dbReference type="EMBL" id="FNKP01000001">
    <property type="protein sequence ID" value="SDQ21738.1"/>
    <property type="molecule type" value="Genomic_DNA"/>
</dbReference>
<gene>
    <name evidence="1" type="ORF">SAMN05443245_0418</name>
</gene>
<dbReference type="OrthoDB" id="8594232at2"/>
<dbReference type="CDD" id="cd14744">
    <property type="entry name" value="PAAR_CT_2"/>
    <property type="match status" value="1"/>
</dbReference>
<keyword evidence="2" id="KW-1185">Reference proteome</keyword>
<reference evidence="2" key="1">
    <citation type="submission" date="2016-10" db="EMBL/GenBank/DDBJ databases">
        <authorList>
            <person name="Varghese N."/>
        </authorList>
    </citation>
    <scope>NUCLEOTIDE SEQUENCE [LARGE SCALE GENOMIC DNA]</scope>
    <source>
        <strain evidence="2">GAS106B</strain>
    </source>
</reference>
<evidence type="ECO:0000313" key="1">
    <source>
        <dbReference type="EMBL" id="SDQ21738.1"/>
    </source>
</evidence>
<dbReference type="Pfam" id="PF05488">
    <property type="entry name" value="PAAR_motif"/>
    <property type="match status" value="1"/>
</dbReference>
<accession>A0A1H0Z2W1</accession>
<name>A0A1H0Z2W1_9BURK</name>
<sequence>MHRAMIRHGDPTTTGGFVMAFSSTTFDDGRRIALHGDEATCGICQGVFKIFGSGTDATENGRATVLHGDPVICPCGKNKVFVVSDPGCHVEIETGVARPGGAASAARSAMAAGASIARYDEQVCPAIQGEGALNGYPYFIETTDGRMFLGRIEGSGPLPRIETDIADTYTVYWGDEALARQNGC</sequence>
<evidence type="ECO:0000313" key="2">
    <source>
        <dbReference type="Proteomes" id="UP000183487"/>
    </source>
</evidence>